<dbReference type="KEGG" id="cdep:91085765"/>
<dbReference type="GeneID" id="91085765"/>
<feature type="compositionally biased region" description="Low complexity" evidence="1">
    <location>
        <begin position="494"/>
        <end position="521"/>
    </location>
</feature>
<keyword evidence="3" id="KW-1185">Reference proteome</keyword>
<evidence type="ECO:0000256" key="1">
    <source>
        <dbReference type="SAM" id="MobiDB-lite"/>
    </source>
</evidence>
<protein>
    <submittedName>
        <fullName evidence="2">Uncharacterized protein</fullName>
    </submittedName>
</protein>
<reference evidence="2" key="3">
    <citation type="submission" date="2024-01" db="EMBL/GenBank/DDBJ databases">
        <authorList>
            <person name="Coelho M.A."/>
            <person name="David-Palma M."/>
            <person name="Shea T."/>
            <person name="Sun S."/>
            <person name="Cuomo C.A."/>
            <person name="Heitman J."/>
        </authorList>
    </citation>
    <scope>NUCLEOTIDE SEQUENCE</scope>
    <source>
        <strain evidence="2">CBS 7841</strain>
    </source>
</reference>
<reference evidence="2" key="2">
    <citation type="journal article" date="2022" name="Elife">
        <title>Obligate sexual reproduction of a homothallic fungus closely related to the Cryptococcus pathogenic species complex.</title>
        <authorList>
            <person name="Passer A.R."/>
            <person name="Clancey S.A."/>
            <person name="Shea T."/>
            <person name="David-Palma M."/>
            <person name="Averette A.F."/>
            <person name="Boekhout T."/>
            <person name="Porcel B.M."/>
            <person name="Nowrousian M."/>
            <person name="Cuomo C.A."/>
            <person name="Sun S."/>
            <person name="Heitman J."/>
            <person name="Coelho M.A."/>
        </authorList>
    </citation>
    <scope>NUCLEOTIDE SEQUENCE</scope>
    <source>
        <strain evidence="2">CBS 7841</strain>
    </source>
</reference>
<organism evidence="2 3">
    <name type="scientific">Cryptococcus depauperatus CBS 7841</name>
    <dbReference type="NCBI Taxonomy" id="1295531"/>
    <lineage>
        <taxon>Eukaryota</taxon>
        <taxon>Fungi</taxon>
        <taxon>Dikarya</taxon>
        <taxon>Basidiomycota</taxon>
        <taxon>Agaricomycotina</taxon>
        <taxon>Tremellomycetes</taxon>
        <taxon>Tremellales</taxon>
        <taxon>Cryptococcaceae</taxon>
        <taxon>Cryptococcus</taxon>
    </lineage>
</organism>
<dbReference type="EMBL" id="CP143785">
    <property type="protein sequence ID" value="WVN86388.1"/>
    <property type="molecule type" value="Genomic_DNA"/>
</dbReference>
<sequence>MSTTRYLKAGLSFNSLASWVFGSDSLTASNTSNTSTDLNDIKGDDVLLSASLVRSGSTHTIESEEGLNSQNVGVRSNDNLANGYEKTTADASVSKDEGDLTDYLNSAFDRSDSAPRLHQSDHTINVDKASLKSGVGDSAQSLCKSSAGDYQANNPGQISSDDFKARLCNGLEGPQIHKSHQGHAALKKESLQNDRIDFHKTDKSGLLKDTSSIVWRERNPEIDESVLTHSTKEKLCSTPLPQNDTSQTNDPKTESSGCFLSCLQTVQRLLCLESSSSLDSLDSFSPSRQPANPKIMERRGSVNYCPSSHQPYIAQAPMKAHLSSGIQFGDSCFTRPLDEAAWIASSTAISVKHQPSLTGSVSSTGLSPEAIPNTATNITGSDAHKFFAVQLSSPVLFGPEADGFGYEGHDLALPKLSSVIAECSTAKFREYGSTTGSSHDSLRCPGNTDYNSQLLADFLPVVSKQKSTEQSIEAHNNLEVSQVQPPRLFLTVPSVNSSTSTKDSRSTSSRTSASSFSYTSDTMTPATRLDIEFSEGEETIARAQALKNALALLEGNRPRESPMRYTVFFETYFNPKQTVPLGPSGPAIDCGLTPKNFNSETAKAMKVDTSQFSSFKSVSVLATTTSTDPSQLMPGSFVISNIDLMHHPKNISTNLETRNDEPIHAYASSLLLEISILLPSAKHDSAPSIKIYNSFKAGVNNMFEAYSDDSKNYADQSSSIGSSSQSPV</sequence>
<feature type="region of interest" description="Disordered" evidence="1">
    <location>
        <begin position="492"/>
        <end position="521"/>
    </location>
</feature>
<evidence type="ECO:0000313" key="3">
    <source>
        <dbReference type="Proteomes" id="UP000094043"/>
    </source>
</evidence>
<proteinExistence type="predicted"/>
<evidence type="ECO:0000313" key="2">
    <source>
        <dbReference type="EMBL" id="WVN86388.1"/>
    </source>
</evidence>
<dbReference type="Proteomes" id="UP000094043">
    <property type="component" value="Chromosome 2"/>
</dbReference>
<feature type="compositionally biased region" description="Polar residues" evidence="1">
    <location>
        <begin position="61"/>
        <end position="80"/>
    </location>
</feature>
<gene>
    <name evidence="2" type="ORF">L203_101552</name>
</gene>
<dbReference type="RefSeq" id="XP_066067088.1">
    <property type="nucleotide sequence ID" value="XM_066210991.1"/>
</dbReference>
<accession>A0AAJ8JQ66</accession>
<feature type="region of interest" description="Disordered" evidence="1">
    <location>
        <begin position="61"/>
        <end position="81"/>
    </location>
</feature>
<reference evidence="2" key="1">
    <citation type="submission" date="2016-06" db="EMBL/GenBank/DDBJ databases">
        <authorList>
            <person name="Cuomo C."/>
            <person name="Litvintseva A."/>
            <person name="Heitman J."/>
            <person name="Chen Y."/>
            <person name="Sun S."/>
            <person name="Springer D."/>
            <person name="Dromer F."/>
            <person name="Young S."/>
            <person name="Zeng Q."/>
            <person name="Chapman S."/>
            <person name="Gujja S."/>
            <person name="Saif S."/>
            <person name="Birren B."/>
        </authorList>
    </citation>
    <scope>NUCLEOTIDE SEQUENCE</scope>
    <source>
        <strain evidence="2">CBS 7841</strain>
    </source>
</reference>
<dbReference type="AlphaFoldDB" id="A0AAJ8JQ66"/>
<name>A0AAJ8JQ66_9TREE</name>